<dbReference type="OrthoDB" id="10122701at2759"/>
<name>A0A814VDA1_9BILA</name>
<dbReference type="EMBL" id="CAJNOM010000178">
    <property type="protein sequence ID" value="CAF1186568.1"/>
    <property type="molecule type" value="Genomic_DNA"/>
</dbReference>
<evidence type="ECO:0000256" key="1">
    <source>
        <dbReference type="SAM" id="MobiDB-lite"/>
    </source>
</evidence>
<dbReference type="Proteomes" id="UP000663877">
    <property type="component" value="Unassembled WGS sequence"/>
</dbReference>
<organism evidence="3 5">
    <name type="scientific">Adineta steineri</name>
    <dbReference type="NCBI Taxonomy" id="433720"/>
    <lineage>
        <taxon>Eukaryota</taxon>
        <taxon>Metazoa</taxon>
        <taxon>Spiralia</taxon>
        <taxon>Gnathifera</taxon>
        <taxon>Rotifera</taxon>
        <taxon>Eurotatoria</taxon>
        <taxon>Bdelloidea</taxon>
        <taxon>Adinetida</taxon>
        <taxon>Adinetidae</taxon>
        <taxon>Adineta</taxon>
    </lineage>
</organism>
<dbReference type="Proteomes" id="UP000663832">
    <property type="component" value="Unassembled WGS sequence"/>
</dbReference>
<accession>A0A814VDA1</accession>
<dbReference type="EMBL" id="CAJNOI010000517">
    <property type="protein sequence ID" value="CAF1298318.1"/>
    <property type="molecule type" value="Genomic_DNA"/>
</dbReference>
<sequence>MIGHRIIFAFIALFLFLVITISTAPILDRTLVTEIVFNLTTNETVTTTEPINYDNESESNETSIEQDMNMTTFRYTRTTTSIPETVTSGFLVGNFSEVSESIDDLIKINDSFLSTSEDEVPATPIESPESVKLNTTHY</sequence>
<feature type="signal peptide" evidence="2">
    <location>
        <begin position="1"/>
        <end position="23"/>
    </location>
</feature>
<evidence type="ECO:0000256" key="2">
    <source>
        <dbReference type="SAM" id="SignalP"/>
    </source>
</evidence>
<keyword evidence="2" id="KW-0732">Signal</keyword>
<evidence type="ECO:0000313" key="4">
    <source>
        <dbReference type="EMBL" id="CAF1298318.1"/>
    </source>
</evidence>
<gene>
    <name evidence="4" type="ORF">BJG266_LOCUS32140</name>
    <name evidence="3" type="ORF">QVE165_LOCUS24998</name>
</gene>
<keyword evidence="5" id="KW-1185">Reference proteome</keyword>
<proteinExistence type="predicted"/>
<dbReference type="AlphaFoldDB" id="A0A814VDA1"/>
<evidence type="ECO:0000313" key="3">
    <source>
        <dbReference type="EMBL" id="CAF1186568.1"/>
    </source>
</evidence>
<reference evidence="3" key="1">
    <citation type="submission" date="2021-02" db="EMBL/GenBank/DDBJ databases">
        <authorList>
            <person name="Nowell W R."/>
        </authorList>
    </citation>
    <scope>NUCLEOTIDE SEQUENCE</scope>
</reference>
<feature type="chain" id="PRO_5036410971" evidence="2">
    <location>
        <begin position="24"/>
        <end position="138"/>
    </location>
</feature>
<protein>
    <submittedName>
        <fullName evidence="3">Uncharacterized protein</fullName>
    </submittedName>
</protein>
<evidence type="ECO:0000313" key="5">
    <source>
        <dbReference type="Proteomes" id="UP000663832"/>
    </source>
</evidence>
<feature type="region of interest" description="Disordered" evidence="1">
    <location>
        <begin position="117"/>
        <end position="138"/>
    </location>
</feature>
<comment type="caution">
    <text evidence="3">The sequence shown here is derived from an EMBL/GenBank/DDBJ whole genome shotgun (WGS) entry which is preliminary data.</text>
</comment>